<evidence type="ECO:0000256" key="2">
    <source>
        <dbReference type="SAM" id="MobiDB-lite"/>
    </source>
</evidence>
<dbReference type="Proteomes" id="UP000186817">
    <property type="component" value="Unassembled WGS sequence"/>
</dbReference>
<dbReference type="EMBL" id="LSRX01000213">
    <property type="protein sequence ID" value="OLQ04340.1"/>
    <property type="molecule type" value="Genomic_DNA"/>
</dbReference>
<comment type="caution">
    <text evidence="3">The sequence shown here is derived from an EMBL/GenBank/DDBJ whole genome shotgun (WGS) entry which is preliminary data.</text>
</comment>
<dbReference type="AlphaFoldDB" id="A0A1Q9EA90"/>
<feature type="region of interest" description="Disordered" evidence="2">
    <location>
        <begin position="206"/>
        <end position="272"/>
    </location>
</feature>
<keyword evidence="4" id="KW-1185">Reference proteome</keyword>
<accession>A0A1Q9EA90</accession>
<feature type="compositionally biased region" description="Low complexity" evidence="2">
    <location>
        <begin position="214"/>
        <end position="259"/>
    </location>
</feature>
<sequence length="272" mass="29808">MQNPCWLMKCADTVCFGPRYAAGGRFQRGEFYIRMEEEEDEAATRVAALEAELQELCAAARAPAQRNWLRFAREALRKLGPPRRFAALRCALQDRQASLRQQRQILEKRLEENGLPPLGEGEEFLQELQAELQDLQLGGRQWRHRLQETATKLGDRGRRLSFAQQLCPAERELLRLQAELQHAQGTTQETQEAELQQLREEVAALEKAEEEAKAAASLPASAPGSSASAAAAASAPSVPSDSTPSTARSAVAAVASLRGAPPPPPPKARHTG</sequence>
<reference evidence="3 4" key="1">
    <citation type="submission" date="2016-02" db="EMBL/GenBank/DDBJ databases">
        <title>Genome analysis of coral dinoflagellate symbionts highlights evolutionary adaptations to a symbiotic lifestyle.</title>
        <authorList>
            <person name="Aranda M."/>
            <person name="Li Y."/>
            <person name="Liew Y.J."/>
            <person name="Baumgarten S."/>
            <person name="Simakov O."/>
            <person name="Wilson M."/>
            <person name="Piel J."/>
            <person name="Ashoor H."/>
            <person name="Bougouffa S."/>
            <person name="Bajic V.B."/>
            <person name="Ryu T."/>
            <person name="Ravasi T."/>
            <person name="Bayer T."/>
            <person name="Micklem G."/>
            <person name="Kim H."/>
            <person name="Bhak J."/>
            <person name="Lajeunesse T.C."/>
            <person name="Voolstra C.R."/>
        </authorList>
    </citation>
    <scope>NUCLEOTIDE SEQUENCE [LARGE SCALE GENOMIC DNA]</scope>
    <source>
        <strain evidence="3 4">CCMP2467</strain>
    </source>
</reference>
<evidence type="ECO:0000313" key="3">
    <source>
        <dbReference type="EMBL" id="OLQ04340.1"/>
    </source>
</evidence>
<feature type="coiled-coil region" evidence="1">
    <location>
        <begin position="32"/>
        <end position="59"/>
    </location>
</feature>
<proteinExistence type="predicted"/>
<evidence type="ECO:0000313" key="4">
    <source>
        <dbReference type="Proteomes" id="UP000186817"/>
    </source>
</evidence>
<evidence type="ECO:0000256" key="1">
    <source>
        <dbReference type="SAM" id="Coils"/>
    </source>
</evidence>
<name>A0A1Q9EA90_SYMMI</name>
<organism evidence="3 4">
    <name type="scientific">Symbiodinium microadriaticum</name>
    <name type="common">Dinoflagellate</name>
    <name type="synonym">Zooxanthella microadriatica</name>
    <dbReference type="NCBI Taxonomy" id="2951"/>
    <lineage>
        <taxon>Eukaryota</taxon>
        <taxon>Sar</taxon>
        <taxon>Alveolata</taxon>
        <taxon>Dinophyceae</taxon>
        <taxon>Suessiales</taxon>
        <taxon>Symbiodiniaceae</taxon>
        <taxon>Symbiodinium</taxon>
    </lineage>
</organism>
<protein>
    <submittedName>
        <fullName evidence="3">Uncharacterized protein</fullName>
    </submittedName>
</protein>
<dbReference type="OrthoDB" id="446542at2759"/>
<keyword evidence="1" id="KW-0175">Coiled coil</keyword>
<gene>
    <name evidence="3" type="ORF">AK812_SmicGene12563</name>
</gene>